<dbReference type="EMBL" id="BGPR01005474">
    <property type="protein sequence ID" value="GBN10504.1"/>
    <property type="molecule type" value="Genomic_DNA"/>
</dbReference>
<feature type="domain" description="CCHC-type" evidence="2">
    <location>
        <begin position="6"/>
        <end position="21"/>
    </location>
</feature>
<dbReference type="InterPro" id="IPR001878">
    <property type="entry name" value="Znf_CCHC"/>
</dbReference>
<dbReference type="AlphaFoldDB" id="A0A4Y2L7P6"/>
<sequence>MNNISCFECGISGHKRINCRQNRIKTLSSSSGVAMPCTVSQDDKSWIADSGASQHMAFNSSISESFMRFAVPGVVNAAGGKKLIVYGSGQVSVKTLVAGKWQENHLTDVWYVPDLKYQLFSVSHALSK</sequence>
<dbReference type="InterPro" id="IPR054722">
    <property type="entry name" value="PolX-like_BBD"/>
</dbReference>
<name>A0A4Y2L7P6_ARAVE</name>
<dbReference type="Proteomes" id="UP000499080">
    <property type="component" value="Unassembled WGS sequence"/>
</dbReference>
<evidence type="ECO:0000256" key="1">
    <source>
        <dbReference type="PROSITE-ProRule" id="PRU00047"/>
    </source>
</evidence>
<dbReference type="GO" id="GO:0008270">
    <property type="term" value="F:zinc ion binding"/>
    <property type="evidence" value="ECO:0007669"/>
    <property type="project" value="UniProtKB-KW"/>
</dbReference>
<dbReference type="GO" id="GO:0003676">
    <property type="term" value="F:nucleic acid binding"/>
    <property type="evidence" value="ECO:0007669"/>
    <property type="project" value="InterPro"/>
</dbReference>
<comment type="caution">
    <text evidence="3">The sequence shown here is derived from an EMBL/GenBank/DDBJ whole genome shotgun (WGS) entry which is preliminary data.</text>
</comment>
<reference evidence="3 4" key="1">
    <citation type="journal article" date="2019" name="Sci. Rep.">
        <title>Orb-weaving spider Araneus ventricosus genome elucidates the spidroin gene catalogue.</title>
        <authorList>
            <person name="Kono N."/>
            <person name="Nakamura H."/>
            <person name="Ohtoshi R."/>
            <person name="Moran D.A.P."/>
            <person name="Shinohara A."/>
            <person name="Yoshida Y."/>
            <person name="Fujiwara M."/>
            <person name="Mori M."/>
            <person name="Tomita M."/>
            <person name="Arakawa K."/>
        </authorList>
    </citation>
    <scope>NUCLEOTIDE SEQUENCE [LARGE SCALE GENOMIC DNA]</scope>
</reference>
<keyword evidence="1" id="KW-0862">Zinc</keyword>
<evidence type="ECO:0000313" key="3">
    <source>
        <dbReference type="EMBL" id="GBN10504.1"/>
    </source>
</evidence>
<keyword evidence="1" id="KW-0479">Metal-binding</keyword>
<proteinExistence type="predicted"/>
<keyword evidence="4" id="KW-1185">Reference proteome</keyword>
<dbReference type="OrthoDB" id="7548346at2759"/>
<evidence type="ECO:0000313" key="4">
    <source>
        <dbReference type="Proteomes" id="UP000499080"/>
    </source>
</evidence>
<organism evidence="3 4">
    <name type="scientific">Araneus ventricosus</name>
    <name type="common">Orbweaver spider</name>
    <name type="synonym">Epeira ventricosa</name>
    <dbReference type="NCBI Taxonomy" id="182803"/>
    <lineage>
        <taxon>Eukaryota</taxon>
        <taxon>Metazoa</taxon>
        <taxon>Ecdysozoa</taxon>
        <taxon>Arthropoda</taxon>
        <taxon>Chelicerata</taxon>
        <taxon>Arachnida</taxon>
        <taxon>Araneae</taxon>
        <taxon>Araneomorphae</taxon>
        <taxon>Entelegynae</taxon>
        <taxon>Araneoidea</taxon>
        <taxon>Araneidae</taxon>
        <taxon>Araneus</taxon>
    </lineage>
</organism>
<keyword evidence="1" id="KW-0863">Zinc-finger</keyword>
<dbReference type="Pfam" id="PF22936">
    <property type="entry name" value="Pol_BBD"/>
    <property type="match status" value="1"/>
</dbReference>
<gene>
    <name evidence="3" type="ORF">AVEN_256305_1</name>
</gene>
<accession>A0A4Y2L7P6</accession>
<evidence type="ECO:0000259" key="2">
    <source>
        <dbReference type="PROSITE" id="PS50158"/>
    </source>
</evidence>
<dbReference type="PROSITE" id="PS50158">
    <property type="entry name" value="ZF_CCHC"/>
    <property type="match status" value="1"/>
</dbReference>
<protein>
    <recommendedName>
        <fullName evidence="2">CCHC-type domain-containing protein</fullName>
    </recommendedName>
</protein>